<evidence type="ECO:0000313" key="3">
    <source>
        <dbReference type="Proteomes" id="UP001150569"/>
    </source>
</evidence>
<dbReference type="PANTHER" id="PTHR43433">
    <property type="entry name" value="HYDROLASE, ALPHA/BETA FOLD FAMILY PROTEIN"/>
    <property type="match status" value="1"/>
</dbReference>
<accession>A0A9W7ZQE1</accession>
<dbReference type="SUPFAM" id="SSF53474">
    <property type="entry name" value="alpha/beta-Hydrolases"/>
    <property type="match status" value="1"/>
</dbReference>
<dbReference type="InterPro" id="IPR029058">
    <property type="entry name" value="AB_hydrolase_fold"/>
</dbReference>
<dbReference type="Pfam" id="PF00561">
    <property type="entry name" value="Abhydrolase_1"/>
    <property type="match status" value="1"/>
</dbReference>
<proteinExistence type="predicted"/>
<dbReference type="PANTHER" id="PTHR43433:SF5">
    <property type="entry name" value="AB HYDROLASE-1 DOMAIN-CONTAINING PROTEIN"/>
    <property type="match status" value="1"/>
</dbReference>
<feature type="domain" description="AB hydrolase-1" evidence="1">
    <location>
        <begin position="74"/>
        <end position="326"/>
    </location>
</feature>
<gene>
    <name evidence="2" type="ORF">IWQ60_010845</name>
</gene>
<dbReference type="InterPro" id="IPR050471">
    <property type="entry name" value="AB_hydrolase"/>
</dbReference>
<evidence type="ECO:0000313" key="2">
    <source>
        <dbReference type="EMBL" id="KAJ1910077.1"/>
    </source>
</evidence>
<sequence>MLSHGPDPAETGQLSRGLSTIAKEAEQPLAHLPTPLLSDTLVHQAYFTVPTHSDESASEFRLYYEHHGRGPRRIVFVGGLGMSLVGWEHQIRHFAALPEYQVLVLDNRGSGWSDTPPGLYTTKAMARDVLALLDHVGWTTEVHLVGFSLGGMVAQEMALESDLDRFATLTFVSTTTGRRFFPPATSYLNARLMVTRDPRQKLQILNQLLYPETWLQDPYSGPADPNYPAHQVRFNRDFVAQCALRQGAHTRPPKVRGSMAQFSASLRHSVSAARLKPLRDQSRIRCLVLTGTADRMVPSADSLQLASLLRAPIYTFPGSGHVLFLEQARRFNSILALHFGGESVVDM</sequence>
<dbReference type="Gene3D" id="3.40.50.1820">
    <property type="entry name" value="alpha/beta hydrolase"/>
    <property type="match status" value="1"/>
</dbReference>
<keyword evidence="3" id="KW-1185">Reference proteome</keyword>
<name>A0A9W7ZQE1_9FUNG</name>
<reference evidence="2" key="1">
    <citation type="submission" date="2022-07" db="EMBL/GenBank/DDBJ databases">
        <title>Phylogenomic reconstructions and comparative analyses of Kickxellomycotina fungi.</title>
        <authorList>
            <person name="Reynolds N.K."/>
            <person name="Stajich J.E."/>
            <person name="Barry K."/>
            <person name="Grigoriev I.V."/>
            <person name="Crous P."/>
            <person name="Smith M.E."/>
        </authorList>
    </citation>
    <scope>NUCLEOTIDE SEQUENCE</scope>
    <source>
        <strain evidence="2">RSA 861</strain>
    </source>
</reference>
<dbReference type="EMBL" id="JANBPT010001100">
    <property type="protein sequence ID" value="KAJ1910077.1"/>
    <property type="molecule type" value="Genomic_DNA"/>
</dbReference>
<dbReference type="Proteomes" id="UP001150569">
    <property type="component" value="Unassembled WGS sequence"/>
</dbReference>
<dbReference type="InterPro" id="IPR000073">
    <property type="entry name" value="AB_hydrolase_1"/>
</dbReference>
<organism evidence="2 3">
    <name type="scientific">Tieghemiomyces parasiticus</name>
    <dbReference type="NCBI Taxonomy" id="78921"/>
    <lineage>
        <taxon>Eukaryota</taxon>
        <taxon>Fungi</taxon>
        <taxon>Fungi incertae sedis</taxon>
        <taxon>Zoopagomycota</taxon>
        <taxon>Kickxellomycotina</taxon>
        <taxon>Dimargaritomycetes</taxon>
        <taxon>Dimargaritales</taxon>
        <taxon>Dimargaritaceae</taxon>
        <taxon>Tieghemiomyces</taxon>
    </lineage>
</organism>
<evidence type="ECO:0000259" key="1">
    <source>
        <dbReference type="Pfam" id="PF00561"/>
    </source>
</evidence>
<protein>
    <recommendedName>
        <fullName evidence="1">AB hydrolase-1 domain-containing protein</fullName>
    </recommendedName>
</protein>
<dbReference type="OrthoDB" id="19657at2759"/>
<comment type="caution">
    <text evidence="2">The sequence shown here is derived from an EMBL/GenBank/DDBJ whole genome shotgun (WGS) entry which is preliminary data.</text>
</comment>
<dbReference type="AlphaFoldDB" id="A0A9W7ZQE1"/>